<dbReference type="Proteomes" id="UP001197684">
    <property type="component" value="Unassembled WGS sequence"/>
</dbReference>
<reference evidence="1" key="1">
    <citation type="submission" date="2021-10" db="EMBL/GenBank/DDBJ databases">
        <title>Collection of gut derived symbiotic bacterial strains cultured from healthy donors.</title>
        <authorList>
            <person name="Lin H."/>
            <person name="Littmann E."/>
            <person name="Kohout C."/>
            <person name="Pamer E.G."/>
        </authorList>
    </citation>
    <scope>NUCLEOTIDE SEQUENCE</scope>
    <source>
        <strain evidence="1">DFI.9.42</strain>
    </source>
</reference>
<name>A0AAW4UDB0_9FIRM</name>
<accession>A0AAW4UDB0</accession>
<comment type="caution">
    <text evidence="1">The sequence shown here is derived from an EMBL/GenBank/DDBJ whole genome shotgun (WGS) entry which is preliminary data.</text>
</comment>
<dbReference type="AlphaFoldDB" id="A0AAW4UDB0"/>
<dbReference type="RefSeq" id="WP_306780674.1">
    <property type="nucleotide sequence ID" value="NZ_JAJCJK010000005.1"/>
</dbReference>
<evidence type="ECO:0000313" key="2">
    <source>
        <dbReference type="Proteomes" id="UP001197684"/>
    </source>
</evidence>
<proteinExistence type="predicted"/>
<protein>
    <submittedName>
        <fullName evidence="1">Uncharacterized protein</fullName>
    </submittedName>
</protein>
<evidence type="ECO:0000313" key="1">
    <source>
        <dbReference type="EMBL" id="MCB6937781.1"/>
    </source>
</evidence>
<gene>
    <name evidence="1" type="ORF">LIZ56_05055</name>
</gene>
<sequence length="68" mass="7978">MNSKFGKNNENNLTFENKRYILKINSINGRWIKMFNLEELSLEFVEISELKTSKNLFGPVMYGTGVRM</sequence>
<dbReference type="EMBL" id="JAJCJK010000005">
    <property type="protein sequence ID" value="MCB6937781.1"/>
    <property type="molecule type" value="Genomic_DNA"/>
</dbReference>
<organism evidence="1 2">
    <name type="scientific">Agathobacter rectalis</name>
    <dbReference type="NCBI Taxonomy" id="39491"/>
    <lineage>
        <taxon>Bacteria</taxon>
        <taxon>Bacillati</taxon>
        <taxon>Bacillota</taxon>
        <taxon>Clostridia</taxon>
        <taxon>Lachnospirales</taxon>
        <taxon>Lachnospiraceae</taxon>
        <taxon>Agathobacter</taxon>
    </lineage>
</organism>